<name>A0A1F6AXS3_9BACT</name>
<gene>
    <name evidence="1" type="ORF">A2973_04180</name>
</gene>
<sequence>MVYVNDIRFEGLHGMDGPLEKHTEKVTDLSGAQVAVFFGTLKARTPQEYRNLREMELEVLDVVYYLVIRCSNGYVIIVRLP</sequence>
<evidence type="ECO:0000313" key="2">
    <source>
        <dbReference type="Proteomes" id="UP000176409"/>
    </source>
</evidence>
<reference evidence="1 2" key="1">
    <citation type="journal article" date="2016" name="Nat. Commun.">
        <title>Thousands of microbial genomes shed light on interconnected biogeochemical processes in an aquifer system.</title>
        <authorList>
            <person name="Anantharaman K."/>
            <person name="Brown C.T."/>
            <person name="Hug L.A."/>
            <person name="Sharon I."/>
            <person name="Castelle C.J."/>
            <person name="Probst A.J."/>
            <person name="Thomas B.C."/>
            <person name="Singh A."/>
            <person name="Wilkins M.J."/>
            <person name="Karaoz U."/>
            <person name="Brodie E.L."/>
            <person name="Williams K.H."/>
            <person name="Hubbard S.S."/>
            <person name="Banfield J.F."/>
        </authorList>
    </citation>
    <scope>NUCLEOTIDE SEQUENCE [LARGE SCALE GENOMIC DNA]</scope>
</reference>
<comment type="caution">
    <text evidence="1">The sequence shown here is derived from an EMBL/GenBank/DDBJ whole genome shotgun (WGS) entry which is preliminary data.</text>
</comment>
<dbReference type="AlphaFoldDB" id="A0A1F6AXS3"/>
<protein>
    <submittedName>
        <fullName evidence="1">Uncharacterized protein</fullName>
    </submittedName>
</protein>
<dbReference type="EMBL" id="MFJZ01000045">
    <property type="protein sequence ID" value="OGG29428.1"/>
    <property type="molecule type" value="Genomic_DNA"/>
</dbReference>
<evidence type="ECO:0000313" key="1">
    <source>
        <dbReference type="EMBL" id="OGG29428.1"/>
    </source>
</evidence>
<organism evidence="1 2">
    <name type="scientific">Candidatus Gottesmanbacteria bacterium RIFCSPLOWO2_01_FULL_49_10</name>
    <dbReference type="NCBI Taxonomy" id="1798396"/>
    <lineage>
        <taxon>Bacteria</taxon>
        <taxon>Candidatus Gottesmaniibacteriota</taxon>
    </lineage>
</organism>
<accession>A0A1F6AXS3</accession>
<dbReference type="Proteomes" id="UP000176409">
    <property type="component" value="Unassembled WGS sequence"/>
</dbReference>
<proteinExistence type="predicted"/>